<dbReference type="AlphaFoldDB" id="A0A0S4IRD8"/>
<dbReference type="Gene3D" id="1.10.1410.10">
    <property type="match status" value="1"/>
</dbReference>
<evidence type="ECO:0000313" key="1">
    <source>
        <dbReference type="EMBL" id="CUF35190.1"/>
    </source>
</evidence>
<sequence length="256" mass="27993">MAITVSVDHSRAVNHALYFNQLVSGFPELTSFLIFLKAHCADAGIDSAQMTSSLLTWTAVAYFRSHLLQLGTSRSSPGQVFLAFLDYFREGGAFDPRVHWLCPGHPCGIVQSATAATQSMWIVLDPFLSHERIDACAAAAAAFTGPHQEMAAFNLASSCYMTHVFRRSLGVVLQRVLYEYGDAIVPGGCARFILSPLDSKVNFAPLAVAFGEGAAAPRRFVQSIERLITTVLPHMMPHHHDSRHHAQGAQHSRCNN</sequence>
<evidence type="ECO:0000313" key="2">
    <source>
        <dbReference type="Proteomes" id="UP000051952"/>
    </source>
</evidence>
<reference evidence="2" key="1">
    <citation type="submission" date="2015-09" db="EMBL/GenBank/DDBJ databases">
        <authorList>
            <consortium name="Pathogen Informatics"/>
        </authorList>
    </citation>
    <scope>NUCLEOTIDE SEQUENCE [LARGE SCALE GENOMIC DNA]</scope>
    <source>
        <strain evidence="2">Lake Konstanz</strain>
    </source>
</reference>
<organism evidence="1 2">
    <name type="scientific">Bodo saltans</name>
    <name type="common">Flagellated protozoan</name>
    <dbReference type="NCBI Taxonomy" id="75058"/>
    <lineage>
        <taxon>Eukaryota</taxon>
        <taxon>Discoba</taxon>
        <taxon>Euglenozoa</taxon>
        <taxon>Kinetoplastea</taxon>
        <taxon>Metakinetoplastina</taxon>
        <taxon>Eubodonida</taxon>
        <taxon>Bodonidae</taxon>
        <taxon>Bodo</taxon>
    </lineage>
</organism>
<keyword evidence="2" id="KW-1185">Reference proteome</keyword>
<gene>
    <name evidence="1" type="ORF">BSAL_61685</name>
</gene>
<name>A0A0S4IRD8_BODSA</name>
<proteinExistence type="predicted"/>
<accession>A0A0S4IRD8</accession>
<dbReference type="EMBL" id="CYKH01000305">
    <property type="protein sequence ID" value="CUF35190.1"/>
    <property type="molecule type" value="Genomic_DNA"/>
</dbReference>
<dbReference type="VEuPathDB" id="TriTrypDB:BSAL_61685"/>
<protein>
    <submittedName>
        <fullName evidence="1">Uncharacterized protein</fullName>
    </submittedName>
</protein>
<dbReference type="Proteomes" id="UP000051952">
    <property type="component" value="Unassembled WGS sequence"/>
</dbReference>